<evidence type="ECO:0000313" key="4">
    <source>
        <dbReference type="Proteomes" id="UP001172101"/>
    </source>
</evidence>
<sequence length="227" mass="24077">MRVALVFGFLAAATSSVLAAPDAASRCTQFQSPANFVVQALCETKAGNTLVTTTLNMNKCLENKDGKLKKKKNGNLGGECGACTVSDSPGRMECACPNKIGKNQVSSILLNTFLDVDNQGRLKCSGGTGDILPGYWDFPSGDDIPADLLLPFNDFIAKYDLQAIAPILTGVSGQSITMPDPTLFVIENFGTPVVEGSSSRRYSTRCRSTIACCTQLPAICLAPTTYE</sequence>
<feature type="signal peptide" evidence="1">
    <location>
        <begin position="1"/>
        <end position="19"/>
    </location>
</feature>
<evidence type="ECO:0000256" key="1">
    <source>
        <dbReference type="SAM" id="SignalP"/>
    </source>
</evidence>
<proteinExistence type="predicted"/>
<accession>A0AA40AML2</accession>
<organism evidence="3 4">
    <name type="scientific">Lasiosphaeria miniovina</name>
    <dbReference type="NCBI Taxonomy" id="1954250"/>
    <lineage>
        <taxon>Eukaryota</taxon>
        <taxon>Fungi</taxon>
        <taxon>Dikarya</taxon>
        <taxon>Ascomycota</taxon>
        <taxon>Pezizomycotina</taxon>
        <taxon>Sordariomycetes</taxon>
        <taxon>Sordariomycetidae</taxon>
        <taxon>Sordariales</taxon>
        <taxon>Lasiosphaeriaceae</taxon>
        <taxon>Lasiosphaeria</taxon>
    </lineage>
</organism>
<dbReference type="InterPro" id="IPR036673">
    <property type="entry name" value="Cyanovirin-N_sf"/>
</dbReference>
<dbReference type="Proteomes" id="UP001172101">
    <property type="component" value="Unassembled WGS sequence"/>
</dbReference>
<dbReference type="SUPFAM" id="SSF51322">
    <property type="entry name" value="Cyanovirin-N"/>
    <property type="match status" value="1"/>
</dbReference>
<evidence type="ECO:0000259" key="2">
    <source>
        <dbReference type="Pfam" id="PF08881"/>
    </source>
</evidence>
<feature type="chain" id="PRO_5041260060" description="Cyanovirin-N domain-containing protein" evidence="1">
    <location>
        <begin position="20"/>
        <end position="227"/>
    </location>
</feature>
<dbReference type="RefSeq" id="XP_060297429.1">
    <property type="nucleotide sequence ID" value="XM_060445540.1"/>
</dbReference>
<dbReference type="AlphaFoldDB" id="A0AA40AML2"/>
<dbReference type="EMBL" id="JAUIRO010000004">
    <property type="protein sequence ID" value="KAK0718636.1"/>
    <property type="molecule type" value="Genomic_DNA"/>
</dbReference>
<reference evidence="3" key="1">
    <citation type="submission" date="2023-06" db="EMBL/GenBank/DDBJ databases">
        <title>Genome-scale phylogeny and comparative genomics of the fungal order Sordariales.</title>
        <authorList>
            <consortium name="Lawrence Berkeley National Laboratory"/>
            <person name="Hensen N."/>
            <person name="Bonometti L."/>
            <person name="Westerberg I."/>
            <person name="Brannstrom I.O."/>
            <person name="Guillou S."/>
            <person name="Cros-Aarteil S."/>
            <person name="Calhoun S."/>
            <person name="Haridas S."/>
            <person name="Kuo A."/>
            <person name="Mondo S."/>
            <person name="Pangilinan J."/>
            <person name="Riley R."/>
            <person name="LaButti K."/>
            <person name="Andreopoulos B."/>
            <person name="Lipzen A."/>
            <person name="Chen C."/>
            <person name="Yanf M."/>
            <person name="Daum C."/>
            <person name="Ng V."/>
            <person name="Clum A."/>
            <person name="Steindorff A."/>
            <person name="Ohm R."/>
            <person name="Martin F."/>
            <person name="Silar P."/>
            <person name="Natvig D."/>
            <person name="Lalanne C."/>
            <person name="Gautier V."/>
            <person name="Ament-velasquez S.L."/>
            <person name="Kruys A."/>
            <person name="Hutchinson M.I."/>
            <person name="Powell A.J."/>
            <person name="Barry K."/>
            <person name="Miller A.N."/>
            <person name="Grigoriev I.V."/>
            <person name="Debuchy R."/>
            <person name="Gladieux P."/>
            <person name="Thoren M.H."/>
            <person name="Johannesson H."/>
        </authorList>
    </citation>
    <scope>NUCLEOTIDE SEQUENCE</scope>
    <source>
        <strain evidence="3">SMH2392-1A</strain>
    </source>
</reference>
<protein>
    <recommendedName>
        <fullName evidence="2">Cyanovirin-N domain-containing protein</fullName>
    </recommendedName>
</protein>
<name>A0AA40AML2_9PEZI</name>
<dbReference type="InterPro" id="IPR011058">
    <property type="entry name" value="Cyanovirin-N"/>
</dbReference>
<gene>
    <name evidence="3" type="ORF">B0T26DRAFT_752539</name>
</gene>
<keyword evidence="4" id="KW-1185">Reference proteome</keyword>
<dbReference type="GeneID" id="85328810"/>
<dbReference type="Pfam" id="PF08881">
    <property type="entry name" value="CVNH"/>
    <property type="match status" value="1"/>
</dbReference>
<comment type="caution">
    <text evidence="3">The sequence shown here is derived from an EMBL/GenBank/DDBJ whole genome shotgun (WGS) entry which is preliminary data.</text>
</comment>
<dbReference type="Gene3D" id="2.30.60.10">
    <property type="entry name" value="Cyanovirin-N"/>
    <property type="match status" value="1"/>
</dbReference>
<feature type="domain" description="Cyanovirin-N" evidence="2">
    <location>
        <begin position="27"/>
        <end position="117"/>
    </location>
</feature>
<evidence type="ECO:0000313" key="3">
    <source>
        <dbReference type="EMBL" id="KAK0718636.1"/>
    </source>
</evidence>
<keyword evidence="1" id="KW-0732">Signal</keyword>